<evidence type="ECO:0000256" key="1">
    <source>
        <dbReference type="SAM" id="Phobius"/>
    </source>
</evidence>
<accession>A0A562Q2T4</accession>
<keyword evidence="1" id="KW-0472">Membrane</keyword>
<evidence type="ECO:0000313" key="2">
    <source>
        <dbReference type="EMBL" id="TWI50983.1"/>
    </source>
</evidence>
<dbReference type="Proteomes" id="UP000316905">
    <property type="component" value="Unassembled WGS sequence"/>
</dbReference>
<dbReference type="InterPro" id="IPR012666">
    <property type="entry name" value="CbtA_put"/>
</dbReference>
<sequence length="232" mass="25106">MFKRIFFTAGFAGLLAALVLSLFQILWITPLLLQAETYEVASESMVEPHEHAPGAPAHHHDAEAWAPADGWERTLSTLGGNLVVAVGFSLMLAGLFTLRQPNRAWQGVLWGIAGYLTFCLAPSLGLPPELPGTAAADLTLRQGWWIGTAAATAASLALLVFTRHWALRLVALVLLVLPHIIGAPQPAEHSSLAPESLQSHFRLAALISNAAFWIALGWLSAWFYTRDTAENN</sequence>
<evidence type="ECO:0000313" key="3">
    <source>
        <dbReference type="Proteomes" id="UP000316905"/>
    </source>
</evidence>
<dbReference type="RefSeq" id="WP_145144525.1">
    <property type="nucleotide sequence ID" value="NZ_VLKY01000013.1"/>
</dbReference>
<feature type="transmembrane region" description="Helical" evidence="1">
    <location>
        <begin position="78"/>
        <end position="98"/>
    </location>
</feature>
<dbReference type="EMBL" id="VLKY01000013">
    <property type="protein sequence ID" value="TWI50983.1"/>
    <property type="molecule type" value="Genomic_DNA"/>
</dbReference>
<feature type="transmembrane region" description="Helical" evidence="1">
    <location>
        <begin position="166"/>
        <end position="183"/>
    </location>
</feature>
<reference evidence="2 3" key="1">
    <citation type="journal article" date="2015" name="Stand. Genomic Sci.">
        <title>Genomic Encyclopedia of Bacterial and Archaeal Type Strains, Phase III: the genomes of soil and plant-associated and newly described type strains.</title>
        <authorList>
            <person name="Whitman W.B."/>
            <person name="Woyke T."/>
            <person name="Klenk H.P."/>
            <person name="Zhou Y."/>
            <person name="Lilburn T.G."/>
            <person name="Beck B.J."/>
            <person name="De Vos P."/>
            <person name="Vandamme P."/>
            <person name="Eisen J.A."/>
            <person name="Garrity G."/>
            <person name="Hugenholtz P."/>
            <person name="Kyrpides N.C."/>
        </authorList>
    </citation>
    <scope>NUCLEOTIDE SEQUENCE [LARGE SCALE GENOMIC DNA]</scope>
    <source>
        <strain evidence="2 3">CGMCC 1.6858</strain>
    </source>
</reference>
<proteinExistence type="predicted"/>
<organism evidence="2 3">
    <name type="scientific">Pseudomonas duriflava</name>
    <dbReference type="NCBI Taxonomy" id="459528"/>
    <lineage>
        <taxon>Bacteria</taxon>
        <taxon>Pseudomonadati</taxon>
        <taxon>Pseudomonadota</taxon>
        <taxon>Gammaproteobacteria</taxon>
        <taxon>Pseudomonadales</taxon>
        <taxon>Pseudomonadaceae</taxon>
        <taxon>Pseudomonas</taxon>
    </lineage>
</organism>
<dbReference type="OrthoDB" id="9813640at2"/>
<name>A0A562Q2T4_9PSED</name>
<protein>
    <submittedName>
        <fullName evidence="2">Cobalt transporter subunit CbtA</fullName>
    </submittedName>
</protein>
<keyword evidence="3" id="KW-1185">Reference proteome</keyword>
<dbReference type="Pfam" id="PF09490">
    <property type="entry name" value="CbtA"/>
    <property type="match status" value="1"/>
</dbReference>
<keyword evidence="1" id="KW-0812">Transmembrane</keyword>
<feature type="transmembrane region" description="Helical" evidence="1">
    <location>
        <begin position="144"/>
        <end position="161"/>
    </location>
</feature>
<feature type="transmembrane region" description="Helical" evidence="1">
    <location>
        <begin position="105"/>
        <end position="124"/>
    </location>
</feature>
<feature type="transmembrane region" description="Helical" evidence="1">
    <location>
        <begin position="203"/>
        <end position="224"/>
    </location>
</feature>
<dbReference type="AlphaFoldDB" id="A0A562Q2T4"/>
<gene>
    <name evidence="2" type="ORF">IQ22_03685</name>
</gene>
<comment type="caution">
    <text evidence="2">The sequence shown here is derived from an EMBL/GenBank/DDBJ whole genome shotgun (WGS) entry which is preliminary data.</text>
</comment>
<keyword evidence="1" id="KW-1133">Transmembrane helix</keyword>
<dbReference type="NCBIfam" id="TIGR02458">
    <property type="entry name" value="CbtA"/>
    <property type="match status" value="1"/>
</dbReference>